<keyword evidence="1" id="KW-0472">Membrane</keyword>
<reference evidence="2" key="1">
    <citation type="submission" date="2013-04" db="EMBL/GenBank/DDBJ databases">
        <authorList>
            <person name="Qu J."/>
            <person name="Murali S.C."/>
            <person name="Bandaranaike D."/>
            <person name="Bellair M."/>
            <person name="Blankenburg K."/>
            <person name="Chao H."/>
            <person name="Dinh H."/>
            <person name="Doddapaneni H."/>
            <person name="Downs B."/>
            <person name="Dugan-Rocha S."/>
            <person name="Elkadiri S."/>
            <person name="Gnanaolivu R.D."/>
            <person name="Hernandez B."/>
            <person name="Javaid M."/>
            <person name="Jayaseelan J.C."/>
            <person name="Lee S."/>
            <person name="Li M."/>
            <person name="Ming W."/>
            <person name="Munidasa M."/>
            <person name="Muniz J."/>
            <person name="Nguyen L."/>
            <person name="Ongeri F."/>
            <person name="Osuji N."/>
            <person name="Pu L.-L."/>
            <person name="Puazo M."/>
            <person name="Qu C."/>
            <person name="Quiroz J."/>
            <person name="Raj R."/>
            <person name="Weissenberger G."/>
            <person name="Xin Y."/>
            <person name="Zou X."/>
            <person name="Han Y."/>
            <person name="Richards S."/>
            <person name="Worley K."/>
            <person name="Muzny D."/>
            <person name="Gibbs R."/>
        </authorList>
    </citation>
    <scope>NUCLEOTIDE SEQUENCE</scope>
    <source>
        <strain evidence="2">Sampled in the wild</strain>
    </source>
</reference>
<keyword evidence="1" id="KW-1133">Transmembrane helix</keyword>
<dbReference type="EMBL" id="KZ312450">
    <property type="protein sequence ID" value="KAG8240349.1"/>
    <property type="molecule type" value="Genomic_DNA"/>
</dbReference>
<evidence type="ECO:0000256" key="1">
    <source>
        <dbReference type="SAM" id="Phobius"/>
    </source>
</evidence>
<feature type="transmembrane region" description="Helical" evidence="1">
    <location>
        <begin position="27"/>
        <end position="47"/>
    </location>
</feature>
<proteinExistence type="predicted"/>
<evidence type="ECO:0000313" key="3">
    <source>
        <dbReference type="Proteomes" id="UP000792457"/>
    </source>
</evidence>
<evidence type="ECO:0000313" key="2">
    <source>
        <dbReference type="EMBL" id="KAG8240349.1"/>
    </source>
</evidence>
<reference evidence="2" key="2">
    <citation type="submission" date="2017-10" db="EMBL/GenBank/DDBJ databases">
        <title>Ladona fulva Genome sequencing and assembly.</title>
        <authorList>
            <person name="Murali S."/>
            <person name="Richards S."/>
            <person name="Bandaranaike D."/>
            <person name="Bellair M."/>
            <person name="Blankenburg K."/>
            <person name="Chao H."/>
            <person name="Dinh H."/>
            <person name="Doddapaneni H."/>
            <person name="Dugan-Rocha S."/>
            <person name="Elkadiri S."/>
            <person name="Gnanaolivu R."/>
            <person name="Hernandez B."/>
            <person name="Skinner E."/>
            <person name="Javaid M."/>
            <person name="Lee S."/>
            <person name="Li M."/>
            <person name="Ming W."/>
            <person name="Munidasa M."/>
            <person name="Muniz J."/>
            <person name="Nguyen L."/>
            <person name="Hughes D."/>
            <person name="Osuji N."/>
            <person name="Pu L.-L."/>
            <person name="Puazo M."/>
            <person name="Qu C."/>
            <person name="Quiroz J."/>
            <person name="Raj R."/>
            <person name="Weissenberger G."/>
            <person name="Xin Y."/>
            <person name="Zou X."/>
            <person name="Han Y."/>
            <person name="Worley K."/>
            <person name="Muzny D."/>
            <person name="Gibbs R."/>
        </authorList>
    </citation>
    <scope>NUCLEOTIDE SEQUENCE</scope>
    <source>
        <strain evidence="2">Sampled in the wild</strain>
    </source>
</reference>
<feature type="transmembrane region" description="Helical" evidence="1">
    <location>
        <begin position="125"/>
        <end position="146"/>
    </location>
</feature>
<dbReference type="OrthoDB" id="27234at2759"/>
<dbReference type="Proteomes" id="UP000792457">
    <property type="component" value="Unassembled WGS sequence"/>
</dbReference>
<comment type="caution">
    <text evidence="2">The sequence shown here is derived from an EMBL/GenBank/DDBJ whole genome shotgun (WGS) entry which is preliminary data.</text>
</comment>
<keyword evidence="3" id="KW-1185">Reference proteome</keyword>
<keyword evidence="1" id="KW-0812">Transmembrane</keyword>
<protein>
    <submittedName>
        <fullName evidence="2">Uncharacterized protein</fullName>
    </submittedName>
</protein>
<organism evidence="2 3">
    <name type="scientific">Ladona fulva</name>
    <name type="common">Scarce chaser dragonfly</name>
    <name type="synonym">Libellula fulva</name>
    <dbReference type="NCBI Taxonomy" id="123851"/>
    <lineage>
        <taxon>Eukaryota</taxon>
        <taxon>Metazoa</taxon>
        <taxon>Ecdysozoa</taxon>
        <taxon>Arthropoda</taxon>
        <taxon>Hexapoda</taxon>
        <taxon>Insecta</taxon>
        <taxon>Pterygota</taxon>
        <taxon>Palaeoptera</taxon>
        <taxon>Odonata</taxon>
        <taxon>Epiprocta</taxon>
        <taxon>Anisoptera</taxon>
        <taxon>Libelluloidea</taxon>
        <taxon>Libellulidae</taxon>
        <taxon>Ladona</taxon>
    </lineage>
</organism>
<gene>
    <name evidence="2" type="ORF">J437_LFUL000824</name>
</gene>
<feature type="transmembrane region" description="Helical" evidence="1">
    <location>
        <begin position="94"/>
        <end position="113"/>
    </location>
</feature>
<accession>A0A8K0PEJ9</accession>
<name>A0A8K0PEJ9_LADFU</name>
<dbReference type="AlphaFoldDB" id="A0A8K0PEJ9"/>
<sequence length="406" mass="47095">MPFSLDGTRLSFNLLPRIALMSDISKIFLFGTMLIVCVVPLSIIKLMHKLVKGPWSIGEVIEKHTGVIFAWGTIIRGAYLPGSFTYAYGFFQMLSYQLPLTLFLAHCVDNRFYYFRAKRSHLKRFCFHFPFVVIVSLQVMFAYFFWLAYGTMAFLLGPLRTWSIALGIVLWQYAINLPEKCLRNAATVWAKRHTKCVNECCEEDVPMDTMVYTCLNPVILITLERSKLLNDQRYMCTCDQYNMKPQKTLEFKSLWNMWSVRKANCTGEVFLLLFDLDIVVSKQIDIQLTCTYFSKQNYFLFYNSNYKSTVAKYIVMNFISYQRNDCTSSQVVDAIVNVISSTLYGINGKYFVINIAKQLFLCYKSNCTNVLYQNVNKHCCFNAEIMSYEAFIIVAVFIFIENLSVC</sequence>